<sequence length="195" mass="22311">MSLHLNLLIFAELIAFVIPLITPGERSNRALLQPSSEKCHQSARELSMDGIIAPHTLGDLFFYQRRYPSDLLLASLLYHFTVAQYSGPHPVISRKDKTFIMTFNDKNQTASVDRMKPALFLSDNTTVCAEYKEKTPSITHDLSVTKDSFQVYFRLLQELKTPNCLTSRTCSQIHYHLLRRLSHGLADMCIFVVIY</sequence>
<keyword evidence="1" id="KW-0732">Signal</keyword>
<gene>
    <name evidence="2" type="ORF">CDAR_400121</name>
</gene>
<dbReference type="Proteomes" id="UP001054837">
    <property type="component" value="Unassembled WGS sequence"/>
</dbReference>
<name>A0AAV4PX54_9ARAC</name>
<dbReference type="EMBL" id="BPLQ01003483">
    <property type="protein sequence ID" value="GIY00794.1"/>
    <property type="molecule type" value="Genomic_DNA"/>
</dbReference>
<evidence type="ECO:0000313" key="2">
    <source>
        <dbReference type="EMBL" id="GIY00794.1"/>
    </source>
</evidence>
<keyword evidence="3" id="KW-1185">Reference proteome</keyword>
<comment type="caution">
    <text evidence="2">The sequence shown here is derived from an EMBL/GenBank/DDBJ whole genome shotgun (WGS) entry which is preliminary data.</text>
</comment>
<accession>A0AAV4PX54</accession>
<organism evidence="2 3">
    <name type="scientific">Caerostris darwini</name>
    <dbReference type="NCBI Taxonomy" id="1538125"/>
    <lineage>
        <taxon>Eukaryota</taxon>
        <taxon>Metazoa</taxon>
        <taxon>Ecdysozoa</taxon>
        <taxon>Arthropoda</taxon>
        <taxon>Chelicerata</taxon>
        <taxon>Arachnida</taxon>
        <taxon>Araneae</taxon>
        <taxon>Araneomorphae</taxon>
        <taxon>Entelegynae</taxon>
        <taxon>Araneoidea</taxon>
        <taxon>Araneidae</taxon>
        <taxon>Caerostris</taxon>
    </lineage>
</organism>
<evidence type="ECO:0000256" key="1">
    <source>
        <dbReference type="SAM" id="SignalP"/>
    </source>
</evidence>
<proteinExistence type="predicted"/>
<feature type="chain" id="PRO_5043450314" evidence="1">
    <location>
        <begin position="20"/>
        <end position="195"/>
    </location>
</feature>
<feature type="signal peptide" evidence="1">
    <location>
        <begin position="1"/>
        <end position="19"/>
    </location>
</feature>
<dbReference type="AlphaFoldDB" id="A0AAV4PX54"/>
<evidence type="ECO:0000313" key="3">
    <source>
        <dbReference type="Proteomes" id="UP001054837"/>
    </source>
</evidence>
<protein>
    <submittedName>
        <fullName evidence="2">Uncharacterized protein</fullName>
    </submittedName>
</protein>
<reference evidence="2 3" key="1">
    <citation type="submission" date="2021-06" db="EMBL/GenBank/DDBJ databases">
        <title>Caerostris darwini draft genome.</title>
        <authorList>
            <person name="Kono N."/>
            <person name="Arakawa K."/>
        </authorList>
    </citation>
    <scope>NUCLEOTIDE SEQUENCE [LARGE SCALE GENOMIC DNA]</scope>
</reference>